<feature type="transmembrane region" description="Helical" evidence="6">
    <location>
        <begin position="47"/>
        <end position="67"/>
    </location>
</feature>
<organism evidence="8 9">
    <name type="scientific">Cellvibrio zantedeschiae</name>
    <dbReference type="NCBI Taxonomy" id="1237077"/>
    <lineage>
        <taxon>Bacteria</taxon>
        <taxon>Pseudomonadati</taxon>
        <taxon>Pseudomonadota</taxon>
        <taxon>Gammaproteobacteria</taxon>
        <taxon>Cellvibrionales</taxon>
        <taxon>Cellvibrionaceae</taxon>
        <taxon>Cellvibrio</taxon>
    </lineage>
</organism>
<keyword evidence="2" id="KW-1003">Cell membrane</keyword>
<feature type="transmembrane region" description="Helical" evidence="6">
    <location>
        <begin position="340"/>
        <end position="364"/>
    </location>
</feature>
<feature type="transmembrane region" description="Helical" evidence="6">
    <location>
        <begin position="104"/>
        <end position="125"/>
    </location>
</feature>
<dbReference type="InterPro" id="IPR036259">
    <property type="entry name" value="MFS_trans_sf"/>
</dbReference>
<reference evidence="9" key="1">
    <citation type="journal article" date="2019" name="Int. J. Syst. Evol. Microbiol.">
        <title>The Global Catalogue of Microorganisms (GCM) 10K type strain sequencing project: providing services to taxonomists for standard genome sequencing and annotation.</title>
        <authorList>
            <consortium name="The Broad Institute Genomics Platform"/>
            <consortium name="The Broad Institute Genome Sequencing Center for Infectious Disease"/>
            <person name="Wu L."/>
            <person name="Ma J."/>
        </authorList>
    </citation>
    <scope>NUCLEOTIDE SEQUENCE [LARGE SCALE GENOMIC DNA]</scope>
    <source>
        <strain evidence="9">KCTC 32239</strain>
    </source>
</reference>
<dbReference type="InterPro" id="IPR020846">
    <property type="entry name" value="MFS_dom"/>
</dbReference>
<keyword evidence="9" id="KW-1185">Reference proteome</keyword>
<evidence type="ECO:0000256" key="4">
    <source>
        <dbReference type="ARBA" id="ARBA00022989"/>
    </source>
</evidence>
<evidence type="ECO:0000256" key="5">
    <source>
        <dbReference type="ARBA" id="ARBA00023136"/>
    </source>
</evidence>
<sequence length="399" mass="43604">MSVELSPSRERIMLFTLMALQFTMIVDFMIMMPLSSQLMAVFAIQPGQFGLLVSSYSIAAGVSSLLASSLGDRFDRRNALLVSYIGLLVATLACAYSNSYHVLLAARIIAGFFGGVLSSIVLAIVGDVFPPQKRGKAMGIVMLAFSLAAIAGVPLGLFISNHYSWQTPFSFITYAGIIVLIVAYKVVPNVRGHLDQPHVNFFRSYVELFRIPNHWWAFATSCLVMFAGFMVIPYIAPTMVSNTGMTDHELPYIYLCGGLATLFTRPVIGRMTDKHKHWKVLAVTTFLSFIPIILVTQTLQTAFVWQLVFATLFFVFVSGRFIPTSALITASCESRFRGRVMAFSSAVQNLGSGFAALIAGAIMTKAPTGEILHYELVGYIACLVSLIGVYTATKVKAIS</sequence>
<dbReference type="PANTHER" id="PTHR43124:SF3">
    <property type="entry name" value="CHLORAMPHENICOL EFFLUX PUMP RV0191"/>
    <property type="match status" value="1"/>
</dbReference>
<feature type="transmembrane region" description="Helical" evidence="6">
    <location>
        <begin position="215"/>
        <end position="236"/>
    </location>
</feature>
<gene>
    <name evidence="8" type="ORF">GCM10011613_03700</name>
</gene>
<evidence type="ECO:0000313" key="8">
    <source>
        <dbReference type="EMBL" id="GGY63281.1"/>
    </source>
</evidence>
<dbReference type="PANTHER" id="PTHR43124">
    <property type="entry name" value="PURINE EFFLUX PUMP PBUE"/>
    <property type="match status" value="1"/>
</dbReference>
<comment type="subcellular location">
    <subcellularLocation>
        <location evidence="1">Cell membrane</location>
        <topology evidence="1">Multi-pass membrane protein</topology>
    </subcellularLocation>
</comment>
<feature type="transmembrane region" description="Helical" evidence="6">
    <location>
        <begin position="305"/>
        <end position="328"/>
    </location>
</feature>
<evidence type="ECO:0000256" key="2">
    <source>
        <dbReference type="ARBA" id="ARBA00022475"/>
    </source>
</evidence>
<feature type="transmembrane region" description="Helical" evidence="6">
    <location>
        <begin position="251"/>
        <end position="268"/>
    </location>
</feature>
<dbReference type="PROSITE" id="PS50850">
    <property type="entry name" value="MFS"/>
    <property type="match status" value="1"/>
</dbReference>
<dbReference type="Proteomes" id="UP000619761">
    <property type="component" value="Unassembled WGS sequence"/>
</dbReference>
<feature type="domain" description="Major facilitator superfamily (MFS) profile" evidence="7">
    <location>
        <begin position="13"/>
        <end position="396"/>
    </location>
</feature>
<evidence type="ECO:0000259" key="7">
    <source>
        <dbReference type="PROSITE" id="PS50850"/>
    </source>
</evidence>
<evidence type="ECO:0000313" key="9">
    <source>
        <dbReference type="Proteomes" id="UP000619761"/>
    </source>
</evidence>
<name>A0ABQ3AQ71_9GAMM</name>
<accession>A0ABQ3AQ71</accession>
<dbReference type="EMBL" id="BMYZ01000001">
    <property type="protein sequence ID" value="GGY63281.1"/>
    <property type="molecule type" value="Genomic_DNA"/>
</dbReference>
<dbReference type="SUPFAM" id="SSF103473">
    <property type="entry name" value="MFS general substrate transporter"/>
    <property type="match status" value="1"/>
</dbReference>
<dbReference type="Pfam" id="PF07690">
    <property type="entry name" value="MFS_1"/>
    <property type="match status" value="1"/>
</dbReference>
<comment type="caution">
    <text evidence="8">The sequence shown here is derived from an EMBL/GenBank/DDBJ whole genome shotgun (WGS) entry which is preliminary data.</text>
</comment>
<feature type="transmembrane region" description="Helical" evidence="6">
    <location>
        <begin position="79"/>
        <end position="98"/>
    </location>
</feature>
<evidence type="ECO:0000256" key="3">
    <source>
        <dbReference type="ARBA" id="ARBA00022692"/>
    </source>
</evidence>
<keyword evidence="4 6" id="KW-1133">Transmembrane helix</keyword>
<dbReference type="Gene3D" id="1.20.1250.20">
    <property type="entry name" value="MFS general substrate transporter like domains"/>
    <property type="match status" value="1"/>
</dbReference>
<feature type="transmembrane region" description="Helical" evidence="6">
    <location>
        <begin position="376"/>
        <end position="393"/>
    </location>
</feature>
<dbReference type="CDD" id="cd17324">
    <property type="entry name" value="MFS_NepI_like"/>
    <property type="match status" value="1"/>
</dbReference>
<feature type="transmembrane region" description="Helical" evidence="6">
    <location>
        <begin position="12"/>
        <end position="35"/>
    </location>
</feature>
<feature type="transmembrane region" description="Helical" evidence="6">
    <location>
        <begin position="137"/>
        <end position="159"/>
    </location>
</feature>
<evidence type="ECO:0000256" key="6">
    <source>
        <dbReference type="SAM" id="Phobius"/>
    </source>
</evidence>
<protein>
    <submittedName>
        <fullName evidence="8">MFS transporter</fullName>
    </submittedName>
</protein>
<dbReference type="InterPro" id="IPR050189">
    <property type="entry name" value="MFS_Efflux_Transporters"/>
</dbReference>
<proteinExistence type="predicted"/>
<dbReference type="RefSeq" id="WP_189415552.1">
    <property type="nucleotide sequence ID" value="NZ_BMYZ01000001.1"/>
</dbReference>
<keyword evidence="3 6" id="KW-0812">Transmembrane</keyword>
<feature type="transmembrane region" description="Helical" evidence="6">
    <location>
        <begin position="280"/>
        <end position="299"/>
    </location>
</feature>
<keyword evidence="5 6" id="KW-0472">Membrane</keyword>
<dbReference type="InterPro" id="IPR011701">
    <property type="entry name" value="MFS"/>
</dbReference>
<feature type="transmembrane region" description="Helical" evidence="6">
    <location>
        <begin position="165"/>
        <end position="187"/>
    </location>
</feature>
<evidence type="ECO:0000256" key="1">
    <source>
        <dbReference type="ARBA" id="ARBA00004651"/>
    </source>
</evidence>